<dbReference type="EMBL" id="QGKV02000759">
    <property type="protein sequence ID" value="KAF3560712.1"/>
    <property type="molecule type" value="Genomic_DNA"/>
</dbReference>
<protein>
    <recommendedName>
        <fullName evidence="4">BHLH domain-containing protein</fullName>
    </recommendedName>
</protein>
<evidence type="ECO:0008006" key="4">
    <source>
        <dbReference type="Google" id="ProtNLM"/>
    </source>
</evidence>
<proteinExistence type="predicted"/>
<feature type="compositionally biased region" description="Basic and acidic residues" evidence="1">
    <location>
        <begin position="8"/>
        <end position="17"/>
    </location>
</feature>
<evidence type="ECO:0000313" key="3">
    <source>
        <dbReference type="Proteomes" id="UP000266723"/>
    </source>
</evidence>
<organism evidence="2 3">
    <name type="scientific">Brassica cretica</name>
    <name type="common">Mustard</name>
    <dbReference type="NCBI Taxonomy" id="69181"/>
    <lineage>
        <taxon>Eukaryota</taxon>
        <taxon>Viridiplantae</taxon>
        <taxon>Streptophyta</taxon>
        <taxon>Embryophyta</taxon>
        <taxon>Tracheophyta</taxon>
        <taxon>Spermatophyta</taxon>
        <taxon>Magnoliopsida</taxon>
        <taxon>eudicotyledons</taxon>
        <taxon>Gunneridae</taxon>
        <taxon>Pentapetalae</taxon>
        <taxon>rosids</taxon>
        <taxon>malvids</taxon>
        <taxon>Brassicales</taxon>
        <taxon>Brassicaceae</taxon>
        <taxon>Brassiceae</taxon>
        <taxon>Brassica</taxon>
    </lineage>
</organism>
<gene>
    <name evidence="2" type="ORF">DY000_02010766</name>
</gene>
<comment type="caution">
    <text evidence="2">The sequence shown here is derived from an EMBL/GenBank/DDBJ whole genome shotgun (WGS) entry which is preliminary data.</text>
</comment>
<reference evidence="2 3" key="1">
    <citation type="journal article" date="2020" name="BMC Genomics">
        <title>Intraspecific diversification of the crop wild relative Brassica cretica Lam. using demographic model selection.</title>
        <authorList>
            <person name="Kioukis A."/>
            <person name="Michalopoulou V.A."/>
            <person name="Briers L."/>
            <person name="Pirintsos S."/>
            <person name="Studholme D.J."/>
            <person name="Pavlidis P."/>
            <person name="Sarris P.F."/>
        </authorList>
    </citation>
    <scope>NUCLEOTIDE SEQUENCE [LARGE SCALE GENOMIC DNA]</scope>
    <source>
        <strain evidence="3">cv. PFS-1207/04</strain>
    </source>
</reference>
<evidence type="ECO:0000256" key="1">
    <source>
        <dbReference type="SAM" id="MobiDB-lite"/>
    </source>
</evidence>
<evidence type="ECO:0000313" key="2">
    <source>
        <dbReference type="EMBL" id="KAF3560712.1"/>
    </source>
</evidence>
<feature type="compositionally biased region" description="Polar residues" evidence="1">
    <location>
        <begin position="18"/>
        <end position="36"/>
    </location>
</feature>
<name>A0ABQ7CL17_BRACR</name>
<accession>A0ABQ7CL17</accession>
<feature type="compositionally biased region" description="Basic residues" evidence="1">
    <location>
        <begin position="50"/>
        <end position="62"/>
    </location>
</feature>
<dbReference type="Proteomes" id="UP000266723">
    <property type="component" value="Unassembled WGS sequence"/>
</dbReference>
<keyword evidence="3" id="KW-1185">Reference proteome</keyword>
<sequence>MQIVADTGNHRLSRDQTSRSSRCAPSYSYHQTSESFHQPMLRSRPSQTPKTHHMQRNHHRRRAYIDRCRDLIRHLNSRKTEAFHQTENF</sequence>
<feature type="region of interest" description="Disordered" evidence="1">
    <location>
        <begin position="1"/>
        <end position="63"/>
    </location>
</feature>